<evidence type="ECO:0000313" key="1">
    <source>
        <dbReference type="EMBL" id="SNX68467.1"/>
    </source>
</evidence>
<dbReference type="Pfam" id="PF04402">
    <property type="entry name" value="SIMPL"/>
    <property type="match status" value="1"/>
</dbReference>
<dbReference type="InterPro" id="IPR007497">
    <property type="entry name" value="SIMPL/DUF541"/>
</dbReference>
<dbReference type="RefSeq" id="WP_097157719.1">
    <property type="nucleotide sequence ID" value="NZ_JBEPMQ010000001.1"/>
</dbReference>
<organism evidence="1 2">
    <name type="scientific">Bacillus oleivorans</name>
    <dbReference type="NCBI Taxonomy" id="1448271"/>
    <lineage>
        <taxon>Bacteria</taxon>
        <taxon>Bacillati</taxon>
        <taxon>Bacillota</taxon>
        <taxon>Bacilli</taxon>
        <taxon>Bacillales</taxon>
        <taxon>Bacillaceae</taxon>
        <taxon>Bacillus</taxon>
    </lineage>
</organism>
<evidence type="ECO:0008006" key="3">
    <source>
        <dbReference type="Google" id="ProtNLM"/>
    </source>
</evidence>
<dbReference type="Proteomes" id="UP000219546">
    <property type="component" value="Unassembled WGS sequence"/>
</dbReference>
<dbReference type="PANTHER" id="PTHR34387">
    <property type="entry name" value="SLR1258 PROTEIN"/>
    <property type="match status" value="1"/>
</dbReference>
<sequence>MHNQSAFYRNPSHHTSPAKDRVIEVLGEGVISAQPDVAIIRLGVITEGVDLTETLDKNSAAMSNVIQALIGLGIPKEHIKTDEYRIDLQYDFKDGQQLFRGYRATNMIEITIHVIKKVGLVVNTAIQNGANTVSNIEFSLEKKASYYNQALEFAVKNAQEKALAIASAAGVSLNQVPFSITEMTTPRQPPIPFEATAMVQSVSTPIEPGQMEIKAQIVAKFSY</sequence>
<name>A0A285CLP8_9BACI</name>
<dbReference type="Gene3D" id="3.30.70.2970">
    <property type="entry name" value="Protein of unknown function (DUF541), domain 2"/>
    <property type="match status" value="1"/>
</dbReference>
<dbReference type="Gene3D" id="3.30.110.170">
    <property type="entry name" value="Protein of unknown function (DUF541), domain 1"/>
    <property type="match status" value="1"/>
</dbReference>
<gene>
    <name evidence="1" type="ORF">SAMN05877753_102546</name>
</gene>
<dbReference type="EMBL" id="OAOP01000002">
    <property type="protein sequence ID" value="SNX68467.1"/>
    <property type="molecule type" value="Genomic_DNA"/>
</dbReference>
<proteinExistence type="predicted"/>
<dbReference type="InterPro" id="IPR052022">
    <property type="entry name" value="26kDa_periplasmic_antigen"/>
</dbReference>
<dbReference type="PANTHER" id="PTHR34387:SF1">
    <property type="entry name" value="PERIPLASMIC IMMUNOGENIC PROTEIN"/>
    <property type="match status" value="1"/>
</dbReference>
<dbReference type="GO" id="GO:0006974">
    <property type="term" value="P:DNA damage response"/>
    <property type="evidence" value="ECO:0007669"/>
    <property type="project" value="TreeGrafter"/>
</dbReference>
<accession>A0A285CLP8</accession>
<dbReference type="AlphaFoldDB" id="A0A285CLP8"/>
<dbReference type="OrthoDB" id="9785192at2"/>
<protein>
    <recommendedName>
        <fullName evidence="3">SIMPL domain-containing protein</fullName>
    </recommendedName>
</protein>
<evidence type="ECO:0000313" key="2">
    <source>
        <dbReference type="Proteomes" id="UP000219546"/>
    </source>
</evidence>
<reference evidence="1 2" key="1">
    <citation type="submission" date="2017-08" db="EMBL/GenBank/DDBJ databases">
        <authorList>
            <person name="de Groot N.N."/>
        </authorList>
    </citation>
    <scope>NUCLEOTIDE SEQUENCE [LARGE SCALE GENOMIC DNA]</scope>
    <source>
        <strain evidence="1 2">JC228</strain>
    </source>
</reference>
<keyword evidence="2" id="KW-1185">Reference proteome</keyword>